<keyword evidence="2" id="KW-1185">Reference proteome</keyword>
<dbReference type="Gene3D" id="3.40.50.1820">
    <property type="entry name" value="alpha/beta hydrolase"/>
    <property type="match status" value="1"/>
</dbReference>
<accession>B6QI82</accession>
<dbReference type="PhylomeDB" id="B6QI82"/>
<dbReference type="InterPro" id="IPR029058">
    <property type="entry name" value="AB_hydrolase_fold"/>
</dbReference>
<proteinExistence type="predicted"/>
<name>B6QI82_TALMQ</name>
<dbReference type="OrthoDB" id="294702at2759"/>
<evidence type="ECO:0000313" key="1">
    <source>
        <dbReference type="EMBL" id="EEA23077.1"/>
    </source>
</evidence>
<organism evidence="1 2">
    <name type="scientific">Talaromyces marneffei (strain ATCC 18224 / CBS 334.59 / QM 7333)</name>
    <name type="common">Penicillium marneffei</name>
    <dbReference type="NCBI Taxonomy" id="441960"/>
    <lineage>
        <taxon>Eukaryota</taxon>
        <taxon>Fungi</taxon>
        <taxon>Dikarya</taxon>
        <taxon>Ascomycota</taxon>
        <taxon>Pezizomycotina</taxon>
        <taxon>Eurotiomycetes</taxon>
        <taxon>Eurotiomycetidae</taxon>
        <taxon>Eurotiales</taxon>
        <taxon>Trichocomaceae</taxon>
        <taxon>Talaromyces</taxon>
        <taxon>Talaromyces sect. Talaromyces</taxon>
    </lineage>
</organism>
<evidence type="ECO:0000313" key="2">
    <source>
        <dbReference type="Proteomes" id="UP000001294"/>
    </source>
</evidence>
<evidence type="ECO:0008006" key="3">
    <source>
        <dbReference type="Google" id="ProtNLM"/>
    </source>
</evidence>
<dbReference type="EMBL" id="DS995902">
    <property type="protein sequence ID" value="EEA23077.1"/>
    <property type="molecule type" value="Genomic_DNA"/>
</dbReference>
<dbReference type="HOGENOM" id="CLU_1548125_0_0_1"/>
<gene>
    <name evidence="1" type="ORF">PMAA_096720</name>
</gene>
<protein>
    <recommendedName>
        <fullName evidence="3">AB hydrolase-1 domain-containing protein</fullName>
    </recommendedName>
</protein>
<dbReference type="VEuPathDB" id="FungiDB:PMAA_096720"/>
<reference evidence="2" key="1">
    <citation type="journal article" date="2015" name="Genome Announc.">
        <title>Genome sequence of the AIDS-associated pathogen Penicillium marneffei (ATCC18224) and its near taxonomic relative Talaromyces stipitatus (ATCC10500).</title>
        <authorList>
            <person name="Nierman W.C."/>
            <person name="Fedorova-Abrams N.D."/>
            <person name="Andrianopoulos A."/>
        </authorList>
    </citation>
    <scope>NUCLEOTIDE SEQUENCE [LARGE SCALE GENOMIC DNA]</scope>
    <source>
        <strain evidence="2">ATCC 18224 / CBS 334.59 / QM 7333</strain>
    </source>
</reference>
<sequence>MVAGVGLFASGGPWEAGTHHMSRIRRLTRTLAVYWPSGLGVLLGLIVRGLRAIATSGTIVRRVDAWLEAQYAGKERKETEETEWMRHLYKVLVQLSLKPIYYNPRTGGFKFKDVDFNPVRIWHGGKDRNSPVAVMRYLTQRLPHSVLIQYENDTHYTMFPHLEGGVDRACKRL</sequence>
<dbReference type="Proteomes" id="UP000001294">
    <property type="component" value="Unassembled WGS sequence"/>
</dbReference>
<dbReference type="AlphaFoldDB" id="B6QI82"/>
<dbReference type="SUPFAM" id="SSF53474">
    <property type="entry name" value="alpha/beta-Hydrolases"/>
    <property type="match status" value="1"/>
</dbReference>